<keyword evidence="4 14" id="KW-0997">Cell inner membrane</keyword>
<evidence type="ECO:0000256" key="8">
    <source>
        <dbReference type="ARBA" id="ARBA00022801"/>
    </source>
</evidence>
<evidence type="ECO:0000256" key="12">
    <source>
        <dbReference type="ARBA" id="ARBA00023136"/>
    </source>
</evidence>
<keyword evidence="7 14" id="KW-0812">Transmembrane</keyword>
<feature type="binding site" evidence="14">
    <location>
        <position position="350"/>
    </location>
    <ligand>
        <name>Zn(2+)</name>
        <dbReference type="ChEBI" id="CHEBI:29105"/>
    </ligand>
</feature>
<dbReference type="RefSeq" id="WP_183409826.1">
    <property type="nucleotide sequence ID" value="NZ_JACHWY010000001.1"/>
</dbReference>
<keyword evidence="3 14" id="KW-1003">Cell membrane</keyword>
<dbReference type="Gene3D" id="3.40.710.10">
    <property type="entry name" value="DD-peptidase/beta-lactamase superfamily"/>
    <property type="match status" value="1"/>
</dbReference>
<comment type="catalytic activity">
    <reaction evidence="14">
        <text>Preferential cleavage: (Ac)2-L-Lys-D-Ala-|-D-Ala. Also transpeptidation of peptidyl-alanyl moieties that are N-acyl substituents of D-alanine.</text>
        <dbReference type="EC" id="3.4.16.4"/>
    </reaction>
</comment>
<dbReference type="InterPro" id="IPR017790">
    <property type="entry name" value="Penicillin-binding_protein_2"/>
</dbReference>
<dbReference type="InterPro" id="IPR005311">
    <property type="entry name" value="PBP_dimer"/>
</dbReference>
<dbReference type="GO" id="GO:0009002">
    <property type="term" value="F:serine-type D-Ala-D-Ala carboxypeptidase activity"/>
    <property type="evidence" value="ECO:0007669"/>
    <property type="project" value="UniProtKB-UniRule"/>
</dbReference>
<dbReference type="NCBIfam" id="TIGR03423">
    <property type="entry name" value="pbp2_mrdA"/>
    <property type="match status" value="1"/>
</dbReference>
<evidence type="ECO:0000256" key="7">
    <source>
        <dbReference type="ARBA" id="ARBA00022692"/>
    </source>
</evidence>
<dbReference type="HAMAP" id="MF_02081">
    <property type="entry name" value="MrdA_transpept"/>
    <property type="match status" value="1"/>
</dbReference>
<dbReference type="InterPro" id="IPR050515">
    <property type="entry name" value="Beta-lactam/transpept"/>
</dbReference>
<feature type="domain" description="Penicillin-binding protein dimerisation" evidence="16">
    <location>
        <begin position="63"/>
        <end position="235"/>
    </location>
</feature>
<feature type="domain" description="Penicillin-binding protein transpeptidase" evidence="15">
    <location>
        <begin position="267"/>
        <end position="602"/>
    </location>
</feature>
<evidence type="ECO:0000256" key="6">
    <source>
        <dbReference type="ARBA" id="ARBA00022670"/>
    </source>
</evidence>
<feature type="binding site" evidence="14">
    <location>
        <position position="385"/>
    </location>
    <ligand>
        <name>Zn(2+)</name>
        <dbReference type="ChEBI" id="CHEBI:29105"/>
    </ligand>
</feature>
<dbReference type="GO" id="GO:0008360">
    <property type="term" value="P:regulation of cell shape"/>
    <property type="evidence" value="ECO:0007669"/>
    <property type="project" value="UniProtKB-KW"/>
</dbReference>
<evidence type="ECO:0000256" key="3">
    <source>
        <dbReference type="ARBA" id="ARBA00022475"/>
    </source>
</evidence>
<dbReference type="Proteomes" id="UP000537130">
    <property type="component" value="Unassembled WGS sequence"/>
</dbReference>
<dbReference type="GO" id="GO:0009252">
    <property type="term" value="P:peptidoglycan biosynthetic process"/>
    <property type="evidence" value="ECO:0007669"/>
    <property type="project" value="UniProtKB-UniRule"/>
</dbReference>
<dbReference type="SUPFAM" id="SSF56601">
    <property type="entry name" value="beta-lactamase/transpeptidase-like"/>
    <property type="match status" value="1"/>
</dbReference>
<dbReference type="Gene3D" id="3.90.1310.10">
    <property type="entry name" value="Penicillin-binding protein 2a (Domain 2)"/>
    <property type="match status" value="1"/>
</dbReference>
<dbReference type="InterPro" id="IPR001460">
    <property type="entry name" value="PCN-bd_Tpept"/>
</dbReference>
<dbReference type="UniPathway" id="UPA00219"/>
<dbReference type="GO" id="GO:0008658">
    <property type="term" value="F:penicillin binding"/>
    <property type="evidence" value="ECO:0007669"/>
    <property type="project" value="UniProtKB-UniRule"/>
</dbReference>
<dbReference type="PANTHER" id="PTHR30627:SF2">
    <property type="entry name" value="PEPTIDOGLYCAN D,D-TRANSPEPTIDASE MRDA"/>
    <property type="match status" value="1"/>
</dbReference>
<dbReference type="GO" id="GO:0005886">
    <property type="term" value="C:plasma membrane"/>
    <property type="evidence" value="ECO:0007669"/>
    <property type="project" value="UniProtKB-SubCell"/>
</dbReference>
<dbReference type="InterPro" id="IPR036138">
    <property type="entry name" value="PBP_dimer_sf"/>
</dbReference>
<name>A0A7W4W5G7_9GAMM</name>
<keyword evidence="12 14" id="KW-0472">Membrane</keyword>
<evidence type="ECO:0000256" key="1">
    <source>
        <dbReference type="ARBA" id="ARBA00004167"/>
    </source>
</evidence>
<evidence type="ECO:0000256" key="4">
    <source>
        <dbReference type="ARBA" id="ARBA00022519"/>
    </source>
</evidence>
<keyword evidence="14" id="KW-0479">Metal-binding</keyword>
<keyword evidence="18" id="KW-1185">Reference proteome</keyword>
<accession>A0A7W4W5G7</accession>
<protein>
    <recommendedName>
        <fullName evidence="14">Peptidoglycan D,D-transpeptidase MrdA</fullName>
        <ecNumber evidence="14">3.4.16.4</ecNumber>
    </recommendedName>
    <alternativeName>
        <fullName evidence="14">Penicillin-binding protein 2</fullName>
        <shortName evidence="14">PBP-2</shortName>
    </alternativeName>
</protein>
<evidence type="ECO:0000313" key="17">
    <source>
        <dbReference type="EMBL" id="MBB3047187.1"/>
    </source>
</evidence>
<gene>
    <name evidence="14" type="primary">mrdA</name>
    <name evidence="17" type="ORF">FHR99_001423</name>
</gene>
<dbReference type="InterPro" id="IPR012338">
    <property type="entry name" value="Beta-lactam/transpept-like"/>
</dbReference>
<dbReference type="GO" id="GO:0071972">
    <property type="term" value="F:peptidoglycan L,D-transpeptidase activity"/>
    <property type="evidence" value="ECO:0007669"/>
    <property type="project" value="TreeGrafter"/>
</dbReference>
<evidence type="ECO:0000259" key="16">
    <source>
        <dbReference type="Pfam" id="PF03717"/>
    </source>
</evidence>
<dbReference type="GO" id="GO:0008270">
    <property type="term" value="F:zinc ion binding"/>
    <property type="evidence" value="ECO:0007669"/>
    <property type="project" value="UniProtKB-UniRule"/>
</dbReference>
<dbReference type="GO" id="GO:0071555">
    <property type="term" value="P:cell wall organization"/>
    <property type="evidence" value="ECO:0007669"/>
    <property type="project" value="UniProtKB-KW"/>
</dbReference>
<keyword evidence="11 14" id="KW-1133">Transmembrane helix</keyword>
<evidence type="ECO:0000256" key="13">
    <source>
        <dbReference type="ARBA" id="ARBA00023316"/>
    </source>
</evidence>
<feature type="binding site" evidence="14">
    <location>
        <position position="365"/>
    </location>
    <ligand>
        <name>Zn(2+)</name>
        <dbReference type="ChEBI" id="CHEBI:29105"/>
    </ligand>
</feature>
<evidence type="ECO:0000256" key="5">
    <source>
        <dbReference type="ARBA" id="ARBA00022645"/>
    </source>
</evidence>
<evidence type="ECO:0000256" key="11">
    <source>
        <dbReference type="ARBA" id="ARBA00022989"/>
    </source>
</evidence>
<keyword evidence="5 14" id="KW-0121">Carboxypeptidase</keyword>
<evidence type="ECO:0000259" key="15">
    <source>
        <dbReference type="Pfam" id="PF00905"/>
    </source>
</evidence>
<evidence type="ECO:0000256" key="2">
    <source>
        <dbReference type="ARBA" id="ARBA00004236"/>
    </source>
</evidence>
<dbReference type="AlphaFoldDB" id="A0A7W4W5G7"/>
<evidence type="ECO:0000256" key="9">
    <source>
        <dbReference type="ARBA" id="ARBA00022960"/>
    </source>
</evidence>
<evidence type="ECO:0000256" key="14">
    <source>
        <dbReference type="HAMAP-Rule" id="MF_02081"/>
    </source>
</evidence>
<keyword evidence="13 14" id="KW-0961">Cell wall biogenesis/degradation</keyword>
<feature type="active site" description="Acyl-ester intermediate" evidence="14">
    <location>
        <position position="326"/>
    </location>
</feature>
<comment type="subcellular location">
    <subcellularLocation>
        <location evidence="14">Cell inner membrane</location>
        <topology evidence="14">Single-pass membrane protein</topology>
    </subcellularLocation>
    <subcellularLocation>
        <location evidence="2">Cell membrane</location>
    </subcellularLocation>
    <subcellularLocation>
        <location evidence="1">Membrane</location>
        <topology evidence="1">Single-pass membrane protein</topology>
    </subcellularLocation>
</comment>
<dbReference type="Pfam" id="PF03717">
    <property type="entry name" value="PBP_dimer"/>
    <property type="match status" value="1"/>
</dbReference>
<keyword evidence="10 14" id="KW-0573">Peptidoglycan synthesis</keyword>
<evidence type="ECO:0000313" key="18">
    <source>
        <dbReference type="Proteomes" id="UP000537130"/>
    </source>
</evidence>
<feature type="transmembrane region" description="Helical" evidence="14">
    <location>
        <begin position="21"/>
        <end position="41"/>
    </location>
</feature>
<organism evidence="17 18">
    <name type="scientific">Litorivivens lipolytica</name>
    <dbReference type="NCBI Taxonomy" id="1524264"/>
    <lineage>
        <taxon>Bacteria</taxon>
        <taxon>Pseudomonadati</taxon>
        <taxon>Pseudomonadota</taxon>
        <taxon>Gammaproteobacteria</taxon>
        <taxon>Litorivivens</taxon>
    </lineage>
</organism>
<sequence length="628" mass="70715">MPPLDRLKDPNRERRLFGRRYLVAIVLIGIMLGIICGRYFYLQVIEHELYQVQSDRNRIQLQPIPPKRGLIYDRNGVLLAENIPSYSLVLIKERVPDVDATLSELAAIIDIDEDDIRKFKRRLRHRRPYQAVPLKLRLTEEEIARFAVNRYRLPGVDIDAQLIRYYPQGELLAHVLGYVGRINEREMEEIDTVNYSATNYIGKLGVEKFYEESLHGTVGYQNVETNARGRVLRVLERHPPIPGADLVLNIDVELQKVAHEILGNERGAIVAIDPADGGVLAMVSTPSYDINLFVNGISSKDYKVLRESPDLPLFNRTLLGQYPPASTLKPILGLGALHYGVVTRRTTVYDPGWFQLPNDERVYRDWKTGGHGNRIDLHQAIVESCDVYFYDMAVNMGIDRIHEFGTRFGLGERTGIDIDNERAGLLPSREWKREVKGSHWFPGETVNVGIGQGFMLTTPMQLAVATAVLANRGERKVPRIVRTIDGFPVQAPIKPKVEIANDSDWDYIRETMEGVVHEIRGTAKNISNNLDYRIAGKTGTAQVIGIVSHDEHDPTQLAKRQRDHALFVGFAPADNPTIALAVIVENGEAGGRVAAPIARRVFDAYLRPDKVKPKAPVKRRAADGSEEV</sequence>
<dbReference type="GO" id="GO:0006508">
    <property type="term" value="P:proteolysis"/>
    <property type="evidence" value="ECO:0007669"/>
    <property type="project" value="UniProtKB-KW"/>
</dbReference>
<keyword evidence="14" id="KW-0862">Zinc</keyword>
<dbReference type="EMBL" id="JACHWY010000001">
    <property type="protein sequence ID" value="MBB3047187.1"/>
    <property type="molecule type" value="Genomic_DNA"/>
</dbReference>
<comment type="similarity">
    <text evidence="14">Belongs to the transpeptidase family. MrdA subfamily.</text>
</comment>
<evidence type="ECO:0000256" key="10">
    <source>
        <dbReference type="ARBA" id="ARBA00022984"/>
    </source>
</evidence>
<dbReference type="SUPFAM" id="SSF56519">
    <property type="entry name" value="Penicillin binding protein dimerisation domain"/>
    <property type="match status" value="1"/>
</dbReference>
<dbReference type="Pfam" id="PF00905">
    <property type="entry name" value="Transpeptidase"/>
    <property type="match status" value="1"/>
</dbReference>
<comment type="pathway">
    <text evidence="14">Cell wall biogenesis; peptidoglycan biosynthesis.</text>
</comment>
<keyword evidence="9 14" id="KW-0133">Cell shape</keyword>
<feature type="binding site" evidence="14">
    <location>
        <position position="371"/>
    </location>
    <ligand>
        <name>Zn(2+)</name>
        <dbReference type="ChEBI" id="CHEBI:29105"/>
    </ligand>
</feature>
<keyword evidence="8 14" id="KW-0378">Hydrolase</keyword>
<comment type="caution">
    <text evidence="17">The sequence shown here is derived from an EMBL/GenBank/DDBJ whole genome shotgun (WGS) entry which is preliminary data.</text>
</comment>
<dbReference type="PANTHER" id="PTHR30627">
    <property type="entry name" value="PEPTIDOGLYCAN D,D-TRANSPEPTIDASE"/>
    <property type="match status" value="1"/>
</dbReference>
<comment type="function">
    <text evidence="14">Catalyzes cross-linking of the peptidoglycan cell wall.</text>
</comment>
<reference evidence="17 18" key="1">
    <citation type="submission" date="2020-08" db="EMBL/GenBank/DDBJ databases">
        <title>Genomic Encyclopedia of Type Strains, Phase III (KMG-III): the genomes of soil and plant-associated and newly described type strains.</title>
        <authorList>
            <person name="Whitman W."/>
        </authorList>
    </citation>
    <scope>NUCLEOTIDE SEQUENCE [LARGE SCALE GENOMIC DNA]</scope>
    <source>
        <strain evidence="17 18">CECT 8654</strain>
    </source>
</reference>
<keyword evidence="6 14" id="KW-0645">Protease</keyword>
<dbReference type="EC" id="3.4.16.4" evidence="14"/>
<dbReference type="FunFam" id="3.40.710.10:FF:000024">
    <property type="entry name" value="Penicillin-binding protein 2"/>
    <property type="match status" value="1"/>
</dbReference>
<proteinExistence type="inferred from homology"/>
<comment type="cofactor">
    <cofactor evidence="14">
        <name>Zn(2+)</name>
        <dbReference type="ChEBI" id="CHEBI:29105"/>
    </cofactor>
    <text evidence="14">Binds one Zn(2+) ion per subunit.</text>
</comment>
<dbReference type="Gene3D" id="3.30.1390.30">
    <property type="entry name" value="Penicillin-binding protein 2a, domain 3"/>
    <property type="match status" value="1"/>
</dbReference>